<dbReference type="EMBL" id="QTSX02003583">
    <property type="protein sequence ID" value="KAJ9070270.1"/>
    <property type="molecule type" value="Genomic_DNA"/>
</dbReference>
<organism evidence="1 2">
    <name type="scientific">Entomophthora muscae</name>
    <dbReference type="NCBI Taxonomy" id="34485"/>
    <lineage>
        <taxon>Eukaryota</taxon>
        <taxon>Fungi</taxon>
        <taxon>Fungi incertae sedis</taxon>
        <taxon>Zoopagomycota</taxon>
        <taxon>Entomophthoromycotina</taxon>
        <taxon>Entomophthoromycetes</taxon>
        <taxon>Entomophthorales</taxon>
        <taxon>Entomophthoraceae</taxon>
        <taxon>Entomophthora</taxon>
    </lineage>
</organism>
<protein>
    <submittedName>
        <fullName evidence="1">Uncharacterized protein</fullName>
    </submittedName>
</protein>
<name>A0ACC2T6M6_9FUNG</name>
<evidence type="ECO:0000313" key="2">
    <source>
        <dbReference type="Proteomes" id="UP001165960"/>
    </source>
</evidence>
<comment type="caution">
    <text evidence="1">The sequence shown here is derived from an EMBL/GenBank/DDBJ whole genome shotgun (WGS) entry which is preliminary data.</text>
</comment>
<keyword evidence="2" id="KW-1185">Reference proteome</keyword>
<proteinExistence type="predicted"/>
<evidence type="ECO:0000313" key="1">
    <source>
        <dbReference type="EMBL" id="KAJ9070270.1"/>
    </source>
</evidence>
<gene>
    <name evidence="1" type="ORF">DSO57_1010092</name>
</gene>
<reference evidence="1" key="1">
    <citation type="submission" date="2022-04" db="EMBL/GenBank/DDBJ databases">
        <title>Genome of the entomopathogenic fungus Entomophthora muscae.</title>
        <authorList>
            <person name="Elya C."/>
            <person name="Lovett B.R."/>
            <person name="Lee E."/>
            <person name="Macias A.M."/>
            <person name="Hajek A.E."/>
            <person name="De Bivort B.L."/>
            <person name="Kasson M.T."/>
            <person name="De Fine Licht H.H."/>
            <person name="Stajich J.E."/>
        </authorList>
    </citation>
    <scope>NUCLEOTIDE SEQUENCE</scope>
    <source>
        <strain evidence="1">Berkeley</strain>
    </source>
</reference>
<accession>A0ACC2T6M6</accession>
<dbReference type="Proteomes" id="UP001165960">
    <property type="component" value="Unassembled WGS sequence"/>
</dbReference>
<sequence length="84" mass="9187">MAAGTKAVIQIKKLKVKPRKIPQPNPCLGEMAAVLNCWASLGMTNARCATSAKALATCMIEPPKFVKQKDDTNYHLARLSKYVL</sequence>